<organism evidence="1">
    <name type="scientific">Anguilla anguilla</name>
    <name type="common">European freshwater eel</name>
    <name type="synonym">Muraena anguilla</name>
    <dbReference type="NCBI Taxonomy" id="7936"/>
    <lineage>
        <taxon>Eukaryota</taxon>
        <taxon>Metazoa</taxon>
        <taxon>Chordata</taxon>
        <taxon>Craniata</taxon>
        <taxon>Vertebrata</taxon>
        <taxon>Euteleostomi</taxon>
        <taxon>Actinopterygii</taxon>
        <taxon>Neopterygii</taxon>
        <taxon>Teleostei</taxon>
        <taxon>Anguilliformes</taxon>
        <taxon>Anguillidae</taxon>
        <taxon>Anguilla</taxon>
    </lineage>
</organism>
<dbReference type="AlphaFoldDB" id="A0A0E9SGU1"/>
<sequence>MHHKRKDKVTQRSAGKLMDIILFKFTVYLFSRSN</sequence>
<name>A0A0E9SGU1_ANGAN</name>
<proteinExistence type="predicted"/>
<protein>
    <submittedName>
        <fullName evidence="1">Uncharacterized protein</fullName>
    </submittedName>
</protein>
<reference evidence="1" key="1">
    <citation type="submission" date="2014-11" db="EMBL/GenBank/DDBJ databases">
        <authorList>
            <person name="Amaro Gonzalez C."/>
        </authorList>
    </citation>
    <scope>NUCLEOTIDE SEQUENCE</scope>
</reference>
<accession>A0A0E9SGU1</accession>
<evidence type="ECO:0000313" key="1">
    <source>
        <dbReference type="EMBL" id="JAH39880.1"/>
    </source>
</evidence>
<dbReference type="EMBL" id="GBXM01068697">
    <property type="protein sequence ID" value="JAH39880.1"/>
    <property type="molecule type" value="Transcribed_RNA"/>
</dbReference>
<reference evidence="1" key="2">
    <citation type="journal article" date="2015" name="Fish Shellfish Immunol.">
        <title>Early steps in the European eel (Anguilla anguilla)-Vibrio vulnificus interaction in the gills: Role of the RtxA13 toxin.</title>
        <authorList>
            <person name="Callol A."/>
            <person name="Pajuelo D."/>
            <person name="Ebbesson L."/>
            <person name="Teles M."/>
            <person name="MacKenzie S."/>
            <person name="Amaro C."/>
        </authorList>
    </citation>
    <scope>NUCLEOTIDE SEQUENCE</scope>
</reference>